<dbReference type="RefSeq" id="WP_073361351.1">
    <property type="nucleotide sequence ID" value="NZ_FQVQ01000002.1"/>
</dbReference>
<dbReference type="SMART" id="SM00028">
    <property type="entry name" value="TPR"/>
    <property type="match status" value="3"/>
</dbReference>
<reference evidence="2 3" key="1">
    <citation type="submission" date="2016-11" db="EMBL/GenBank/DDBJ databases">
        <authorList>
            <person name="Jaros S."/>
            <person name="Januszkiewicz K."/>
            <person name="Wedrychowicz H."/>
        </authorList>
    </citation>
    <scope>NUCLEOTIDE SEQUENCE [LARGE SCALE GENOMIC DNA]</scope>
    <source>
        <strain evidence="2 3">DSM 25660</strain>
    </source>
</reference>
<dbReference type="EMBL" id="FQVQ01000002">
    <property type="protein sequence ID" value="SHE93576.1"/>
    <property type="molecule type" value="Genomic_DNA"/>
</dbReference>
<organism evidence="2 3">
    <name type="scientific">Flavobacterium fontis</name>
    <dbReference type="NCBI Taxonomy" id="1124188"/>
    <lineage>
        <taxon>Bacteria</taxon>
        <taxon>Pseudomonadati</taxon>
        <taxon>Bacteroidota</taxon>
        <taxon>Flavobacteriia</taxon>
        <taxon>Flavobacteriales</taxon>
        <taxon>Flavobacteriaceae</taxon>
        <taxon>Flavobacterium</taxon>
    </lineage>
</organism>
<feature type="chain" id="PRO_5013064512" evidence="1">
    <location>
        <begin position="19"/>
        <end position="229"/>
    </location>
</feature>
<evidence type="ECO:0000256" key="1">
    <source>
        <dbReference type="SAM" id="SignalP"/>
    </source>
</evidence>
<accession>A0A1M4XJL8</accession>
<proteinExistence type="predicted"/>
<keyword evidence="3" id="KW-1185">Reference proteome</keyword>
<gene>
    <name evidence="2" type="ORF">SAMN05444377_10274</name>
</gene>
<feature type="signal peptide" evidence="1">
    <location>
        <begin position="1"/>
        <end position="18"/>
    </location>
</feature>
<dbReference type="OrthoDB" id="1416278at2"/>
<dbReference type="Proteomes" id="UP000184147">
    <property type="component" value="Unassembled WGS sequence"/>
</dbReference>
<keyword evidence="1" id="KW-0732">Signal</keyword>
<dbReference type="InterPro" id="IPR011990">
    <property type="entry name" value="TPR-like_helical_dom_sf"/>
</dbReference>
<evidence type="ECO:0000313" key="3">
    <source>
        <dbReference type="Proteomes" id="UP000184147"/>
    </source>
</evidence>
<dbReference type="STRING" id="1124188.SAMN05444377_10274"/>
<dbReference type="AlphaFoldDB" id="A0A1M4XJL8"/>
<sequence>MKRCMQIVFLLFSLGTMAQSDFEKGEQWFKAQKWEQAKVCFEKSLREQPNAPKTIEYLGDIAGKQEDWDAAIDRYGTLKSRFPNNANYWYKYGGAMGMKAKSVSKFKALGLIDDVEAAFLKAAQLDAKHVDTRWALVMLYLELPGILGGSENKAIKYANELMGISKVDGFMAKGYIDEYFKRYTKAEAHYLKAHEIGHSKTTYQKLYHLYQYKLKNTEKARKLKEEFEG</sequence>
<protein>
    <submittedName>
        <fullName evidence="2">Uncharacterized protein</fullName>
    </submittedName>
</protein>
<dbReference type="SUPFAM" id="SSF48452">
    <property type="entry name" value="TPR-like"/>
    <property type="match status" value="1"/>
</dbReference>
<name>A0A1M4XJL8_9FLAO</name>
<dbReference type="InterPro" id="IPR019734">
    <property type="entry name" value="TPR_rpt"/>
</dbReference>
<evidence type="ECO:0000313" key="2">
    <source>
        <dbReference type="EMBL" id="SHE93576.1"/>
    </source>
</evidence>
<dbReference type="Gene3D" id="1.25.40.10">
    <property type="entry name" value="Tetratricopeptide repeat domain"/>
    <property type="match status" value="1"/>
</dbReference>